<evidence type="ECO:0000313" key="5">
    <source>
        <dbReference type="Proteomes" id="UP001321498"/>
    </source>
</evidence>
<proteinExistence type="predicted"/>
<feature type="domain" description="FMN-binding" evidence="3">
    <location>
        <begin position="73"/>
        <end position="151"/>
    </location>
</feature>
<dbReference type="Proteomes" id="UP001321498">
    <property type="component" value="Chromosome"/>
</dbReference>
<dbReference type="RefSeq" id="WP_286277761.1">
    <property type="nucleotide sequence ID" value="NZ_AP027731.1"/>
</dbReference>
<sequence length="153" mass="15306">MTDRSMPRTLRSSRTALVSLAGVGLLGTLAGCAGGAEAEESGTGSSTGADSAGARSYADGTYEADGSYRSPGGQQTVTVSITLADDTVTAVTVTPHATDPNAKQFQGQFAGAIADQVVGRDIDSLNVSRVAGSSLTSSGFNDAVEQIKADAAE</sequence>
<evidence type="ECO:0000313" key="4">
    <source>
        <dbReference type="EMBL" id="BDZ44295.1"/>
    </source>
</evidence>
<keyword evidence="5" id="KW-1185">Reference proteome</keyword>
<feature type="compositionally biased region" description="Low complexity" evidence="1">
    <location>
        <begin position="41"/>
        <end position="54"/>
    </location>
</feature>
<feature type="signal peptide" evidence="2">
    <location>
        <begin position="1"/>
        <end position="38"/>
    </location>
</feature>
<feature type="region of interest" description="Disordered" evidence="1">
    <location>
        <begin position="35"/>
        <end position="74"/>
    </location>
</feature>
<evidence type="ECO:0000259" key="3">
    <source>
        <dbReference type="SMART" id="SM00900"/>
    </source>
</evidence>
<name>A0ABN6XKW0_9MICO</name>
<feature type="chain" id="PRO_5045357503" description="FMN-binding domain-containing protein" evidence="2">
    <location>
        <begin position="39"/>
        <end position="153"/>
    </location>
</feature>
<protein>
    <recommendedName>
        <fullName evidence="3">FMN-binding domain-containing protein</fullName>
    </recommendedName>
</protein>
<dbReference type="PROSITE" id="PS51257">
    <property type="entry name" value="PROKAR_LIPOPROTEIN"/>
    <property type="match status" value="1"/>
</dbReference>
<accession>A0ABN6XKW0</accession>
<evidence type="ECO:0000256" key="1">
    <source>
        <dbReference type="SAM" id="MobiDB-lite"/>
    </source>
</evidence>
<gene>
    <name evidence="4" type="ORF">GCM10025866_02040</name>
</gene>
<keyword evidence="2" id="KW-0732">Signal</keyword>
<dbReference type="EMBL" id="AP027731">
    <property type="protein sequence ID" value="BDZ44295.1"/>
    <property type="molecule type" value="Genomic_DNA"/>
</dbReference>
<dbReference type="Pfam" id="PF04205">
    <property type="entry name" value="FMN_bind"/>
    <property type="match status" value="1"/>
</dbReference>
<dbReference type="InterPro" id="IPR007329">
    <property type="entry name" value="FMN-bd"/>
</dbReference>
<reference evidence="5" key="1">
    <citation type="journal article" date="2019" name="Int. J. Syst. Evol. Microbiol.">
        <title>The Global Catalogue of Microorganisms (GCM) 10K type strain sequencing project: providing services to taxonomists for standard genome sequencing and annotation.</title>
        <authorList>
            <consortium name="The Broad Institute Genomics Platform"/>
            <consortium name="The Broad Institute Genome Sequencing Center for Infectious Disease"/>
            <person name="Wu L."/>
            <person name="Ma J."/>
        </authorList>
    </citation>
    <scope>NUCLEOTIDE SEQUENCE [LARGE SCALE GENOMIC DNA]</scope>
    <source>
        <strain evidence="5">NBRC 108725</strain>
    </source>
</reference>
<evidence type="ECO:0000256" key="2">
    <source>
        <dbReference type="SAM" id="SignalP"/>
    </source>
</evidence>
<organism evidence="4 5">
    <name type="scientific">Naasia aerilata</name>
    <dbReference type="NCBI Taxonomy" id="1162966"/>
    <lineage>
        <taxon>Bacteria</taxon>
        <taxon>Bacillati</taxon>
        <taxon>Actinomycetota</taxon>
        <taxon>Actinomycetes</taxon>
        <taxon>Micrococcales</taxon>
        <taxon>Microbacteriaceae</taxon>
        <taxon>Naasia</taxon>
    </lineage>
</organism>
<dbReference type="SMART" id="SM00900">
    <property type="entry name" value="FMN_bind"/>
    <property type="match status" value="1"/>
</dbReference>
<dbReference type="Gene3D" id="3.90.1010.20">
    <property type="match status" value="1"/>
</dbReference>